<dbReference type="Proteomes" id="UP000018201">
    <property type="component" value="Unassembled WGS sequence"/>
</dbReference>
<keyword evidence="2" id="KW-1185">Reference proteome</keyword>
<accession>U6GEL1</accession>
<evidence type="ECO:0000313" key="2">
    <source>
        <dbReference type="Proteomes" id="UP000018201"/>
    </source>
</evidence>
<proteinExistence type="predicted"/>
<reference evidence="1" key="1">
    <citation type="submission" date="2013-10" db="EMBL/GenBank/DDBJ databases">
        <title>Genomic analysis of the causative agents of coccidiosis in chickens.</title>
        <authorList>
            <person name="Reid A.J."/>
            <person name="Blake D."/>
            <person name="Billington K."/>
            <person name="Browne H."/>
            <person name="Dunn M."/>
            <person name="Hung S."/>
            <person name="Kawahara F."/>
            <person name="Miranda-Saavedra D."/>
            <person name="Mourier T."/>
            <person name="Nagra H."/>
            <person name="Otto T.D."/>
            <person name="Rawlings N."/>
            <person name="Sanchez A."/>
            <person name="Sanders M."/>
            <person name="Subramaniam C."/>
            <person name="Tay Y."/>
            <person name="Dear P."/>
            <person name="Doerig C."/>
            <person name="Gruber A."/>
            <person name="Parkinson J."/>
            <person name="Shirley M."/>
            <person name="Wan K.L."/>
            <person name="Berriman M."/>
            <person name="Tomley F."/>
            <person name="Pain A."/>
        </authorList>
    </citation>
    <scope>NUCLEOTIDE SEQUENCE [LARGE SCALE GENOMIC DNA]</scope>
    <source>
        <strain evidence="1">Houghton</strain>
    </source>
</reference>
<protein>
    <submittedName>
        <fullName evidence="1">Uncharacterized protein</fullName>
    </submittedName>
</protein>
<name>U6GEL1_9EIME</name>
<organism evidence="1 2">
    <name type="scientific">Eimeria praecox</name>
    <dbReference type="NCBI Taxonomy" id="51316"/>
    <lineage>
        <taxon>Eukaryota</taxon>
        <taxon>Sar</taxon>
        <taxon>Alveolata</taxon>
        <taxon>Apicomplexa</taxon>
        <taxon>Conoidasida</taxon>
        <taxon>Coccidia</taxon>
        <taxon>Eucoccidiorida</taxon>
        <taxon>Eimeriorina</taxon>
        <taxon>Eimeriidae</taxon>
        <taxon>Eimeria</taxon>
    </lineage>
</organism>
<dbReference type="EMBL" id="HG691616">
    <property type="protein sequence ID" value="CDI78580.1"/>
    <property type="molecule type" value="Genomic_DNA"/>
</dbReference>
<dbReference type="AlphaFoldDB" id="U6GEL1"/>
<reference evidence="1" key="2">
    <citation type="submission" date="2013-10" db="EMBL/GenBank/DDBJ databases">
        <authorList>
            <person name="Aslett M."/>
        </authorList>
    </citation>
    <scope>NUCLEOTIDE SEQUENCE [LARGE SCALE GENOMIC DNA]</scope>
    <source>
        <strain evidence="1">Houghton</strain>
    </source>
</reference>
<evidence type="ECO:0000313" key="1">
    <source>
        <dbReference type="EMBL" id="CDI78580.1"/>
    </source>
</evidence>
<dbReference type="VEuPathDB" id="ToxoDB:EPH_0048710"/>
<gene>
    <name evidence="1" type="ORF">EPH_0048710</name>
</gene>
<sequence length="360" mass="38944">MFVGLGRFGRRSNGWSVGVGEVACMAVTACSTDGLFSCGTGIREAEHLRGSEETVMRETPSAMGGRPVRQIGGVACIGAVRCGAWSFGGDVVALLGDDKPSGLDFAVRGCAGCASDGRVARDRAGGVREASHVHDVGVVLGGQLGLVSPDGWIVVPVGFDNVLIPLLGADGHMWREATKGCCMQRRSAVRCLDLLERKVVAMVLAVMCILYRCWCRVVGCISFCWQGRQRDKVLIAPEVCHSRAVTLHLRSGACGVACMERAFYSASLFYLPAFGIVEEKRACSAGRKRNKNDMVRLIKDLRYGIVGQRALRRQVKSGCWLALVEVDSRTARQWRSSLGVQEVRHEHSAACMFKALTEAF</sequence>